<dbReference type="RefSeq" id="WP_207846139.1">
    <property type="nucleotide sequence ID" value="NZ_JAFVMH010000004.1"/>
</dbReference>
<evidence type="ECO:0000256" key="1">
    <source>
        <dbReference type="ARBA" id="ARBA00037961"/>
    </source>
</evidence>
<dbReference type="GO" id="GO:0051015">
    <property type="term" value="F:actin filament binding"/>
    <property type="evidence" value="ECO:0007669"/>
    <property type="project" value="TreeGrafter"/>
</dbReference>
<name>A0A939KQL1_9PROT</name>
<dbReference type="InterPro" id="IPR001303">
    <property type="entry name" value="Aldolase_II/adducin_N"/>
</dbReference>
<dbReference type="Proteomes" id="UP000664073">
    <property type="component" value="Unassembled WGS sequence"/>
</dbReference>
<dbReference type="GO" id="GO:0005856">
    <property type="term" value="C:cytoskeleton"/>
    <property type="evidence" value="ECO:0007669"/>
    <property type="project" value="TreeGrafter"/>
</dbReference>
<evidence type="ECO:0000259" key="2">
    <source>
        <dbReference type="SMART" id="SM01007"/>
    </source>
</evidence>
<organism evidence="3 4">
    <name type="scientific">Acetobacter garciniae</name>
    <dbReference type="NCBI Taxonomy" id="2817435"/>
    <lineage>
        <taxon>Bacteria</taxon>
        <taxon>Pseudomonadati</taxon>
        <taxon>Pseudomonadota</taxon>
        <taxon>Alphaproteobacteria</taxon>
        <taxon>Acetobacterales</taxon>
        <taxon>Acetobacteraceae</taxon>
        <taxon>Acetobacter</taxon>
    </lineage>
</organism>
<dbReference type="PANTHER" id="PTHR10672:SF3">
    <property type="entry name" value="PROTEIN HU-LI TAI SHAO"/>
    <property type="match status" value="1"/>
</dbReference>
<dbReference type="EMBL" id="JAFVMH010000004">
    <property type="protein sequence ID" value="MBO1325482.1"/>
    <property type="molecule type" value="Genomic_DNA"/>
</dbReference>
<feature type="domain" description="Class II aldolase/adducin N-terminal" evidence="2">
    <location>
        <begin position="16"/>
        <end position="198"/>
    </location>
</feature>
<dbReference type="SUPFAM" id="SSF53639">
    <property type="entry name" value="AraD/HMP-PK domain-like"/>
    <property type="match status" value="1"/>
</dbReference>
<proteinExistence type="inferred from homology"/>
<sequence>MTADISAPVDETALRVDLAAAFRLAARFGWHESVGNHFSAALTPDGRRFLMNRKWQHFATIRASDLQILDADDPDVMTRPDAPDPSAWCIHGHAHRRVPAARVIIHCHPISATTLSTLADPRLLPIDQNAARFFGRMAIDLECGGIADQDEEGIRIADLLASAPTLLMANHGLSVTGQTVAEAFENLYFFEKAADTLLRAYATGRPLSVMTDEIATLTAEGWDAYRGASFAHFAYLKSVLDAEDPSYRD</sequence>
<dbReference type="PANTHER" id="PTHR10672">
    <property type="entry name" value="ADDUCIN"/>
    <property type="match status" value="1"/>
</dbReference>
<dbReference type="Gene3D" id="3.40.225.10">
    <property type="entry name" value="Class II aldolase/adducin N-terminal domain"/>
    <property type="match status" value="1"/>
</dbReference>
<reference evidence="3" key="1">
    <citation type="submission" date="2021-03" db="EMBL/GenBank/DDBJ databases">
        <title>The complete genome sequence of Acetobacter sp. TBRC 12339.</title>
        <authorList>
            <person name="Charoenyingcharoen P."/>
            <person name="Yukphan P."/>
        </authorList>
    </citation>
    <scope>NUCLEOTIDE SEQUENCE</scope>
    <source>
        <strain evidence="3">TBRC 12339</strain>
    </source>
</reference>
<gene>
    <name evidence="3" type="ORF">J2D77_10005</name>
</gene>
<evidence type="ECO:0000313" key="3">
    <source>
        <dbReference type="EMBL" id="MBO1325482.1"/>
    </source>
</evidence>
<dbReference type="InterPro" id="IPR036409">
    <property type="entry name" value="Aldolase_II/adducin_N_sf"/>
</dbReference>
<dbReference type="NCBIfam" id="NF005689">
    <property type="entry name" value="PRK07490.1"/>
    <property type="match status" value="1"/>
</dbReference>
<keyword evidence="4" id="KW-1185">Reference proteome</keyword>
<evidence type="ECO:0000313" key="4">
    <source>
        <dbReference type="Proteomes" id="UP000664073"/>
    </source>
</evidence>
<dbReference type="InterPro" id="IPR051017">
    <property type="entry name" value="Aldolase-II_Adducin_sf"/>
</dbReference>
<dbReference type="Pfam" id="PF00596">
    <property type="entry name" value="Aldolase_II"/>
    <property type="match status" value="1"/>
</dbReference>
<dbReference type="SMART" id="SM01007">
    <property type="entry name" value="Aldolase_II"/>
    <property type="match status" value="1"/>
</dbReference>
<accession>A0A939KQL1</accession>
<dbReference type="AlphaFoldDB" id="A0A939KQL1"/>
<comment type="caution">
    <text evidence="3">The sequence shown here is derived from an EMBL/GenBank/DDBJ whole genome shotgun (WGS) entry which is preliminary data.</text>
</comment>
<comment type="similarity">
    <text evidence="1">Belongs to the aldolase class II family.</text>
</comment>
<protein>
    <submittedName>
        <fullName evidence="3">Class II aldolase/adducin family protein</fullName>
    </submittedName>
</protein>